<organism evidence="2 4">
    <name type="scientific">Labeo rohita</name>
    <name type="common">Indian major carp</name>
    <name type="synonym">Cyprinus rohita</name>
    <dbReference type="NCBI Taxonomy" id="84645"/>
    <lineage>
        <taxon>Eukaryota</taxon>
        <taxon>Metazoa</taxon>
        <taxon>Chordata</taxon>
        <taxon>Craniata</taxon>
        <taxon>Vertebrata</taxon>
        <taxon>Euteleostomi</taxon>
        <taxon>Actinopterygii</taxon>
        <taxon>Neopterygii</taxon>
        <taxon>Teleostei</taxon>
        <taxon>Ostariophysi</taxon>
        <taxon>Cypriniformes</taxon>
        <taxon>Cyprinidae</taxon>
        <taxon>Labeoninae</taxon>
        <taxon>Labeonini</taxon>
        <taxon>Labeo</taxon>
    </lineage>
</organism>
<evidence type="ECO:0000313" key="3">
    <source>
        <dbReference type="EMBL" id="RXN11181.1"/>
    </source>
</evidence>
<dbReference type="AlphaFoldDB" id="A0A498L8I8"/>
<comment type="caution">
    <text evidence="2">The sequence shown here is derived from an EMBL/GenBank/DDBJ whole genome shotgun (WGS) entry which is preliminary data.</text>
</comment>
<dbReference type="EMBL" id="QBIY01013431">
    <property type="protein sequence ID" value="RXN04650.1"/>
    <property type="molecule type" value="Genomic_DNA"/>
</dbReference>
<dbReference type="EMBL" id="QBIY01013150">
    <property type="protein sequence ID" value="RXN11181.1"/>
    <property type="molecule type" value="Genomic_DNA"/>
</dbReference>
<evidence type="ECO:0000313" key="2">
    <source>
        <dbReference type="EMBL" id="RXN04650.1"/>
    </source>
</evidence>
<dbReference type="Proteomes" id="UP000290572">
    <property type="component" value="Unassembled WGS sequence"/>
</dbReference>
<name>A0A498L8I8_LABRO</name>
<feature type="region of interest" description="Disordered" evidence="1">
    <location>
        <begin position="36"/>
        <end position="64"/>
    </location>
</feature>
<feature type="region of interest" description="Disordered" evidence="1">
    <location>
        <begin position="149"/>
        <end position="182"/>
    </location>
</feature>
<keyword evidence="4" id="KW-1185">Reference proteome</keyword>
<accession>A0A498L8I8</accession>
<evidence type="ECO:0000256" key="1">
    <source>
        <dbReference type="SAM" id="MobiDB-lite"/>
    </source>
</evidence>
<protein>
    <submittedName>
        <fullName evidence="2">Leucine-rich repeat extensin 5</fullName>
    </submittedName>
</protein>
<evidence type="ECO:0000313" key="4">
    <source>
        <dbReference type="Proteomes" id="UP000290572"/>
    </source>
</evidence>
<feature type="compositionally biased region" description="Low complexity" evidence="1">
    <location>
        <begin position="171"/>
        <end position="182"/>
    </location>
</feature>
<feature type="compositionally biased region" description="Basic and acidic residues" evidence="1">
    <location>
        <begin position="50"/>
        <end position="61"/>
    </location>
</feature>
<gene>
    <name evidence="3" type="ORF">ROHU_030127</name>
    <name evidence="2" type="ORF">ROHU_033852</name>
</gene>
<sequence length="273" mass="28975">MDSTALRLLFRPENQWWLGYLGWILQNGSLSLSVSEPETPTRLIQEPEPENTKSPETKHADQSTIEPEADMNLIDLGSGPIWRPSSSDVLVGFPSPISSAGFGQIPGFVSPIGDVQILGSASIASSIWLISLASGFTSTNSTPLGSLIHPNKPRSVVAQHPPQTSGSQAMPRPSTPSASPGASLPLVSPSSLLALSSLYLSLKPVASPWVSTLLMSPWSVGLCAPPVPALTLVQPLVTGFRVLPSPLPKAPPWFLPRQAEGTLHNTEFVEVEV</sequence>
<proteinExistence type="predicted"/>
<reference evidence="2 4" key="1">
    <citation type="submission" date="2018-03" db="EMBL/GenBank/DDBJ databases">
        <title>Draft genome sequence of Rohu Carp (Labeo rohita).</title>
        <authorList>
            <person name="Das P."/>
            <person name="Kushwaha B."/>
            <person name="Joshi C.G."/>
            <person name="Kumar D."/>
            <person name="Nagpure N.S."/>
            <person name="Sahoo L."/>
            <person name="Das S.P."/>
            <person name="Bit A."/>
            <person name="Patnaik S."/>
            <person name="Meher P.K."/>
            <person name="Jayasankar P."/>
            <person name="Koringa P.G."/>
            <person name="Patel N.V."/>
            <person name="Hinsu A.T."/>
            <person name="Kumar R."/>
            <person name="Pandey M."/>
            <person name="Agarwal S."/>
            <person name="Srivastava S."/>
            <person name="Singh M."/>
            <person name="Iquebal M.A."/>
            <person name="Jaiswal S."/>
            <person name="Angadi U.B."/>
            <person name="Kumar N."/>
            <person name="Raza M."/>
            <person name="Shah T.M."/>
            <person name="Rai A."/>
            <person name="Jena J.K."/>
        </authorList>
    </citation>
    <scope>NUCLEOTIDE SEQUENCE [LARGE SCALE GENOMIC DNA]</scope>
    <source>
        <strain evidence="2">DASCIFA01</strain>
        <tissue evidence="2">Testis</tissue>
    </source>
</reference>